<dbReference type="RefSeq" id="XP_066655482.1">
    <property type="nucleotide sequence ID" value="XM_066795747.1"/>
</dbReference>
<reference evidence="2 3" key="1">
    <citation type="submission" date="2024-04" db="EMBL/GenBank/DDBJ databases">
        <title>Phyllosticta paracitricarpa is synonymous to the EU quarantine fungus P. citricarpa based on phylogenomic analyses.</title>
        <authorList>
            <consortium name="Lawrence Berkeley National Laboratory"/>
            <person name="Van ingen-buijs V.A."/>
            <person name="Van westerhoven A.C."/>
            <person name="Haridas S."/>
            <person name="Skiadas P."/>
            <person name="Martin F."/>
            <person name="Groenewald J.Z."/>
            <person name="Crous P.W."/>
            <person name="Seidl M.F."/>
        </authorList>
    </citation>
    <scope>NUCLEOTIDE SEQUENCE [LARGE SCALE GENOMIC DNA]</scope>
    <source>
        <strain evidence="2 3">CPC 17464</strain>
    </source>
</reference>
<evidence type="ECO:0000313" key="3">
    <source>
        <dbReference type="Proteomes" id="UP001360953"/>
    </source>
</evidence>
<feature type="compositionally biased region" description="Acidic residues" evidence="1">
    <location>
        <begin position="11"/>
        <end position="23"/>
    </location>
</feature>
<dbReference type="GeneID" id="92028653"/>
<feature type="compositionally biased region" description="Polar residues" evidence="1">
    <location>
        <begin position="109"/>
        <end position="124"/>
    </location>
</feature>
<dbReference type="Proteomes" id="UP001360953">
    <property type="component" value="Unassembled WGS sequence"/>
</dbReference>
<name>A0ABR1LS13_9PEZI</name>
<gene>
    <name evidence="2" type="ORF">J3D65DRAFT_377213</name>
</gene>
<proteinExistence type="predicted"/>
<feature type="region of interest" description="Disordered" evidence="1">
    <location>
        <begin position="1"/>
        <end position="23"/>
    </location>
</feature>
<sequence>MKLGERAGEWCVEEAEEEEEEEEERTRVVKLLRYVPYAVEPAAGRCTGRPVHRTVRSASTTDIITTSHPLKNAIRSRPMHCVRQSASPPVLQSQHRRPCDTLDRHLTHSYPTLPTTHSTQSTSARSEKGMRGMPPAPARRAMTSPSPSLASQEAREIWIGVHHQPSQRDVSLAARSAQSLAPRSRKAVETLSLRVETCCIPGPPTGFSNQEPLPPPHCVSHTQIQTLF</sequence>
<evidence type="ECO:0000313" key="2">
    <source>
        <dbReference type="EMBL" id="KAK7537331.1"/>
    </source>
</evidence>
<feature type="region of interest" description="Disordered" evidence="1">
    <location>
        <begin position="108"/>
        <end position="146"/>
    </location>
</feature>
<accession>A0ABR1LS13</accession>
<dbReference type="EMBL" id="JBBPEH010000006">
    <property type="protein sequence ID" value="KAK7537331.1"/>
    <property type="molecule type" value="Genomic_DNA"/>
</dbReference>
<evidence type="ECO:0000256" key="1">
    <source>
        <dbReference type="SAM" id="MobiDB-lite"/>
    </source>
</evidence>
<comment type="caution">
    <text evidence="2">The sequence shown here is derived from an EMBL/GenBank/DDBJ whole genome shotgun (WGS) entry which is preliminary data.</text>
</comment>
<protein>
    <submittedName>
        <fullName evidence="2">Uncharacterized protein</fullName>
    </submittedName>
</protein>
<organism evidence="2 3">
    <name type="scientific">Phyllosticta citribraziliensis</name>
    <dbReference type="NCBI Taxonomy" id="989973"/>
    <lineage>
        <taxon>Eukaryota</taxon>
        <taxon>Fungi</taxon>
        <taxon>Dikarya</taxon>
        <taxon>Ascomycota</taxon>
        <taxon>Pezizomycotina</taxon>
        <taxon>Dothideomycetes</taxon>
        <taxon>Dothideomycetes incertae sedis</taxon>
        <taxon>Botryosphaeriales</taxon>
        <taxon>Phyllostictaceae</taxon>
        <taxon>Phyllosticta</taxon>
    </lineage>
</organism>
<keyword evidence="3" id="KW-1185">Reference proteome</keyword>